<dbReference type="GO" id="GO:0008270">
    <property type="term" value="F:zinc ion binding"/>
    <property type="evidence" value="ECO:0007669"/>
    <property type="project" value="InterPro"/>
</dbReference>
<dbReference type="GO" id="GO:0051903">
    <property type="term" value="F:S-(hydroxymethyl)glutathione dehydrogenase [NAD(P)+] activity"/>
    <property type="evidence" value="ECO:0007669"/>
    <property type="project" value="TreeGrafter"/>
</dbReference>
<gene>
    <name evidence="8" type="ORF">EIK79_12165</name>
</gene>
<dbReference type="Proteomes" id="UP000282322">
    <property type="component" value="Unassembled WGS sequence"/>
</dbReference>
<comment type="similarity">
    <text evidence="6">Belongs to the zinc-containing alcohol dehydrogenase family.</text>
</comment>
<dbReference type="GO" id="GO:0030554">
    <property type="term" value="F:adenyl nucleotide binding"/>
    <property type="evidence" value="ECO:0007669"/>
    <property type="project" value="UniProtKB-ARBA"/>
</dbReference>
<dbReference type="SMART" id="SM00829">
    <property type="entry name" value="PKS_ER"/>
    <property type="match status" value="1"/>
</dbReference>
<dbReference type="PROSITE" id="PS00059">
    <property type="entry name" value="ADH_ZINC"/>
    <property type="match status" value="1"/>
</dbReference>
<comment type="cofactor">
    <cofactor evidence="1 6">
        <name>Zn(2+)</name>
        <dbReference type="ChEBI" id="CHEBI:29105"/>
    </cofactor>
</comment>
<keyword evidence="2 6" id="KW-0479">Metal-binding</keyword>
<dbReference type="PANTHER" id="PTHR43880:SF12">
    <property type="entry name" value="ALCOHOL DEHYDROGENASE CLASS-3"/>
    <property type="match status" value="1"/>
</dbReference>
<keyword evidence="9" id="KW-1185">Reference proteome</keyword>
<dbReference type="EMBL" id="RRCH01000028">
    <property type="protein sequence ID" value="RRJ29395.1"/>
    <property type="molecule type" value="Genomic_DNA"/>
</dbReference>
<protein>
    <submittedName>
        <fullName evidence="8">NAD(P)-dependent alcohol dehydrogenase</fullName>
    </submittedName>
</protein>
<dbReference type="InterPro" id="IPR013149">
    <property type="entry name" value="ADH-like_C"/>
</dbReference>
<proteinExistence type="inferred from homology"/>
<evidence type="ECO:0000256" key="6">
    <source>
        <dbReference type="RuleBase" id="RU361277"/>
    </source>
</evidence>
<comment type="caution">
    <text evidence="8">The sequence shown here is derived from an EMBL/GenBank/DDBJ whole genome shotgun (WGS) entry which is preliminary data.</text>
</comment>
<evidence type="ECO:0000313" key="8">
    <source>
        <dbReference type="EMBL" id="RRJ29395.1"/>
    </source>
</evidence>
<dbReference type="FunFam" id="3.40.50.720:FF:000003">
    <property type="entry name" value="S-(hydroxymethyl)glutathione dehydrogenase"/>
    <property type="match status" value="1"/>
</dbReference>
<dbReference type="SUPFAM" id="SSF51735">
    <property type="entry name" value="NAD(P)-binding Rossmann-fold domains"/>
    <property type="match status" value="1"/>
</dbReference>
<dbReference type="GO" id="GO:0005829">
    <property type="term" value="C:cytosol"/>
    <property type="evidence" value="ECO:0007669"/>
    <property type="project" value="TreeGrafter"/>
</dbReference>
<evidence type="ECO:0000259" key="7">
    <source>
        <dbReference type="SMART" id="SM00829"/>
    </source>
</evidence>
<dbReference type="GO" id="GO:0046294">
    <property type="term" value="P:formaldehyde catabolic process"/>
    <property type="evidence" value="ECO:0007669"/>
    <property type="project" value="TreeGrafter"/>
</dbReference>
<dbReference type="InterPro" id="IPR011032">
    <property type="entry name" value="GroES-like_sf"/>
</dbReference>
<keyword evidence="3 6" id="KW-0862">Zinc</keyword>
<keyword evidence="4" id="KW-0560">Oxidoreductase</keyword>
<dbReference type="InterPro" id="IPR002328">
    <property type="entry name" value="ADH_Zn_CS"/>
</dbReference>
<sequence>MEIEAAVVREQEGPFEIESLTLEDPRQKEVLVRIVGTGICHTDLTVRDGNYPPDPPVVLGHEGAGVVESVGNRVAAVEPGDRVALTFNYDGTCPNCRQGAVAYCESFFEQNFGGARFEDDSSPISDTGDPINANFFGQSSFATHAIAHEENVIPVTDDLPLELAGPLGCGVQTGAGAVMNSLTVTPGSSLVVFGTGTVGLSAIMAGQVVGATDIIAVDLVDSRLELASDLGATMTVNPQSVDDVVETVRKATDNGADYAVESTGVTDVLRQAFDSLAKLGTVGVPGAPPLGTEVSLDVNSFVTTGRSVRGVTEGDSYPKEFIPTLIDLYQQGRFPFDEFVEYYEFEDIDNAVEDVENGETIKPILRMSDA</sequence>
<evidence type="ECO:0000313" key="9">
    <source>
        <dbReference type="Proteomes" id="UP000282322"/>
    </source>
</evidence>
<name>A0A3P3R7Q6_9EURY</name>
<evidence type="ECO:0000256" key="4">
    <source>
        <dbReference type="ARBA" id="ARBA00023002"/>
    </source>
</evidence>
<dbReference type="Pfam" id="PF00107">
    <property type="entry name" value="ADH_zinc_N"/>
    <property type="match status" value="1"/>
</dbReference>
<dbReference type="PANTHER" id="PTHR43880">
    <property type="entry name" value="ALCOHOL DEHYDROGENASE"/>
    <property type="match status" value="1"/>
</dbReference>
<dbReference type="GO" id="GO:0043168">
    <property type="term" value="F:anion binding"/>
    <property type="evidence" value="ECO:0007669"/>
    <property type="project" value="UniProtKB-ARBA"/>
</dbReference>
<dbReference type="AlphaFoldDB" id="A0A3P3R7Q6"/>
<dbReference type="InterPro" id="IPR013154">
    <property type="entry name" value="ADH-like_N"/>
</dbReference>
<dbReference type="OrthoDB" id="73567at2157"/>
<evidence type="ECO:0000256" key="5">
    <source>
        <dbReference type="ARBA" id="ARBA00023027"/>
    </source>
</evidence>
<keyword evidence="5" id="KW-0520">NAD</keyword>
<dbReference type="SUPFAM" id="SSF50129">
    <property type="entry name" value="GroES-like"/>
    <property type="match status" value="1"/>
</dbReference>
<dbReference type="InterPro" id="IPR036291">
    <property type="entry name" value="NAD(P)-bd_dom_sf"/>
</dbReference>
<evidence type="ECO:0000256" key="1">
    <source>
        <dbReference type="ARBA" id="ARBA00001947"/>
    </source>
</evidence>
<dbReference type="CDD" id="cd08278">
    <property type="entry name" value="benzyl_alcohol_DH"/>
    <property type="match status" value="1"/>
</dbReference>
<dbReference type="Gene3D" id="3.40.50.720">
    <property type="entry name" value="NAD(P)-binding Rossmann-like Domain"/>
    <property type="match status" value="1"/>
</dbReference>
<dbReference type="InterPro" id="IPR020843">
    <property type="entry name" value="ER"/>
</dbReference>
<feature type="domain" description="Enoyl reductase (ER)" evidence="7">
    <location>
        <begin position="17"/>
        <end position="365"/>
    </location>
</feature>
<dbReference type="Gene3D" id="3.90.180.10">
    <property type="entry name" value="Medium-chain alcohol dehydrogenases, catalytic domain"/>
    <property type="match status" value="1"/>
</dbReference>
<organism evidence="8 9">
    <name type="scientific">Halocatena pleomorpha</name>
    <dbReference type="NCBI Taxonomy" id="1785090"/>
    <lineage>
        <taxon>Archaea</taxon>
        <taxon>Methanobacteriati</taxon>
        <taxon>Methanobacteriota</taxon>
        <taxon>Stenosarchaea group</taxon>
        <taxon>Halobacteria</taxon>
        <taxon>Halobacteriales</taxon>
        <taxon>Natronomonadaceae</taxon>
        <taxon>Halocatena</taxon>
    </lineage>
</organism>
<accession>A0A3P3R7Q6</accession>
<evidence type="ECO:0000256" key="3">
    <source>
        <dbReference type="ARBA" id="ARBA00022833"/>
    </source>
</evidence>
<reference evidence="8 9" key="1">
    <citation type="submission" date="2018-11" db="EMBL/GenBank/DDBJ databases">
        <title>Taxonoimc description of Halomarina strain SPP-AMP-1.</title>
        <authorList>
            <person name="Pal Y."/>
            <person name="Srinivasana K."/>
            <person name="Verma A."/>
            <person name="Kumar P."/>
        </authorList>
    </citation>
    <scope>NUCLEOTIDE SEQUENCE [LARGE SCALE GENOMIC DNA]</scope>
    <source>
        <strain evidence="8 9">SPP-AMP-1</strain>
    </source>
</reference>
<dbReference type="RefSeq" id="WP_124955386.1">
    <property type="nucleotide sequence ID" value="NZ_RRCH01000028.1"/>
</dbReference>
<dbReference type="Pfam" id="PF08240">
    <property type="entry name" value="ADH_N"/>
    <property type="match status" value="1"/>
</dbReference>
<evidence type="ECO:0000256" key="2">
    <source>
        <dbReference type="ARBA" id="ARBA00022723"/>
    </source>
</evidence>